<evidence type="ECO:0000313" key="3">
    <source>
        <dbReference type="Proteomes" id="UP000256913"/>
    </source>
</evidence>
<gene>
    <name evidence="2" type="ORF">DFJ67_4507</name>
</gene>
<keyword evidence="3" id="KW-1185">Reference proteome</keyword>
<evidence type="ECO:0000259" key="1">
    <source>
        <dbReference type="Pfam" id="PF05239"/>
    </source>
</evidence>
<sequence>MFDSVDIREWQGEAVVDPEGNKIGNLESVYLDTATDEPTFATVTIGMPTRHRAVFVPLAGANVGPGYVKVTAFRDQVKNAPSIPDGGELPASNEPSVFAHYDLEYVQGSSGERRLARG</sequence>
<dbReference type="GO" id="GO:0030077">
    <property type="term" value="C:plasma membrane light-harvesting complex"/>
    <property type="evidence" value="ECO:0007669"/>
    <property type="project" value="InterPro"/>
</dbReference>
<organism evidence="2 3">
    <name type="scientific">Asanoa ferruginea</name>
    <dbReference type="NCBI Taxonomy" id="53367"/>
    <lineage>
        <taxon>Bacteria</taxon>
        <taxon>Bacillati</taxon>
        <taxon>Actinomycetota</taxon>
        <taxon>Actinomycetes</taxon>
        <taxon>Micromonosporales</taxon>
        <taxon>Micromonosporaceae</taxon>
        <taxon>Asanoa</taxon>
    </lineage>
</organism>
<feature type="domain" description="PRC-barrel" evidence="1">
    <location>
        <begin position="4"/>
        <end position="76"/>
    </location>
</feature>
<name>A0A3D9ZNQ1_9ACTN</name>
<proteinExistence type="predicted"/>
<dbReference type="SUPFAM" id="SSF50346">
    <property type="entry name" value="PRC-barrel domain"/>
    <property type="match status" value="1"/>
</dbReference>
<comment type="caution">
    <text evidence="2">The sequence shown here is derived from an EMBL/GenBank/DDBJ whole genome shotgun (WGS) entry which is preliminary data.</text>
</comment>
<reference evidence="2 3" key="1">
    <citation type="submission" date="2018-08" db="EMBL/GenBank/DDBJ databases">
        <title>Sequencing the genomes of 1000 actinobacteria strains.</title>
        <authorList>
            <person name="Klenk H.-P."/>
        </authorList>
    </citation>
    <scope>NUCLEOTIDE SEQUENCE [LARGE SCALE GENOMIC DNA]</scope>
    <source>
        <strain evidence="2 3">DSM 44099</strain>
    </source>
</reference>
<dbReference type="InterPro" id="IPR011033">
    <property type="entry name" value="PRC_barrel-like_sf"/>
</dbReference>
<protein>
    <submittedName>
        <fullName evidence="2">PRC-barrel domain protein</fullName>
    </submittedName>
</protein>
<dbReference type="OrthoDB" id="3712018at2"/>
<dbReference type="EMBL" id="QUMQ01000001">
    <property type="protein sequence ID" value="REF98489.1"/>
    <property type="molecule type" value="Genomic_DNA"/>
</dbReference>
<dbReference type="Pfam" id="PF05239">
    <property type="entry name" value="PRC"/>
    <property type="match status" value="1"/>
</dbReference>
<dbReference type="InterPro" id="IPR014747">
    <property type="entry name" value="Bac_photo_RC_H_C"/>
</dbReference>
<dbReference type="GO" id="GO:0019684">
    <property type="term" value="P:photosynthesis, light reaction"/>
    <property type="evidence" value="ECO:0007669"/>
    <property type="project" value="InterPro"/>
</dbReference>
<dbReference type="RefSeq" id="WP_116069768.1">
    <property type="nucleotide sequence ID" value="NZ_BONB01000085.1"/>
</dbReference>
<dbReference type="AlphaFoldDB" id="A0A3D9ZNQ1"/>
<accession>A0A3D9ZNQ1</accession>
<dbReference type="Proteomes" id="UP000256913">
    <property type="component" value="Unassembled WGS sequence"/>
</dbReference>
<dbReference type="InterPro" id="IPR027275">
    <property type="entry name" value="PRC-brl_dom"/>
</dbReference>
<evidence type="ECO:0000313" key="2">
    <source>
        <dbReference type="EMBL" id="REF98489.1"/>
    </source>
</evidence>
<dbReference type="Gene3D" id="3.90.50.10">
    <property type="entry name" value="Photosynthetic Reaction Center, subunit H, domain 2"/>
    <property type="match status" value="1"/>
</dbReference>